<proteinExistence type="predicted"/>
<dbReference type="GO" id="GO:0045944">
    <property type="term" value="P:positive regulation of transcription by RNA polymerase II"/>
    <property type="evidence" value="ECO:0007669"/>
    <property type="project" value="TreeGrafter"/>
</dbReference>
<keyword evidence="7" id="KW-0675">Receptor</keyword>
<dbReference type="AlphaFoldDB" id="A0A7R9L0H6"/>
<feature type="non-terminal residue" evidence="9">
    <location>
        <position position="1"/>
    </location>
</feature>
<dbReference type="GO" id="GO:0000122">
    <property type="term" value="P:negative regulation of transcription by RNA polymerase II"/>
    <property type="evidence" value="ECO:0007669"/>
    <property type="project" value="TreeGrafter"/>
</dbReference>
<dbReference type="PANTHER" id="PTHR24082">
    <property type="entry name" value="NUCLEAR HORMONE RECEPTOR"/>
    <property type="match status" value="1"/>
</dbReference>
<evidence type="ECO:0000256" key="8">
    <source>
        <dbReference type="SAM" id="MobiDB-lite"/>
    </source>
</evidence>
<evidence type="ECO:0000313" key="10">
    <source>
        <dbReference type="Proteomes" id="UP000759131"/>
    </source>
</evidence>
<gene>
    <name evidence="9" type="ORF">OSB1V03_LOCUS13221</name>
</gene>
<feature type="region of interest" description="Disordered" evidence="8">
    <location>
        <begin position="1"/>
        <end position="46"/>
    </location>
</feature>
<dbReference type="OrthoDB" id="6081310at2759"/>
<dbReference type="Gene3D" id="1.10.565.10">
    <property type="entry name" value="Retinoid X Receptor"/>
    <property type="match status" value="1"/>
</dbReference>
<keyword evidence="3" id="KW-0862">Zinc</keyword>
<feature type="compositionally biased region" description="Basic and acidic residues" evidence="8">
    <location>
        <begin position="1"/>
        <end position="12"/>
    </location>
</feature>
<dbReference type="GO" id="GO:0000978">
    <property type="term" value="F:RNA polymerase II cis-regulatory region sequence-specific DNA binding"/>
    <property type="evidence" value="ECO:0007669"/>
    <property type="project" value="TreeGrafter"/>
</dbReference>
<dbReference type="InterPro" id="IPR035500">
    <property type="entry name" value="NHR-like_dom_sf"/>
</dbReference>
<evidence type="ECO:0000256" key="2">
    <source>
        <dbReference type="ARBA" id="ARBA00022771"/>
    </source>
</evidence>
<keyword evidence="6" id="KW-0804">Transcription</keyword>
<keyword evidence="5" id="KW-0238">DNA-binding</keyword>
<dbReference type="GO" id="GO:0004879">
    <property type="term" value="F:nuclear receptor activity"/>
    <property type="evidence" value="ECO:0007669"/>
    <property type="project" value="TreeGrafter"/>
</dbReference>
<name>A0A7R9L0H6_9ACAR</name>
<feature type="compositionally biased region" description="Polar residues" evidence="8">
    <location>
        <begin position="24"/>
        <end position="34"/>
    </location>
</feature>
<dbReference type="Proteomes" id="UP000759131">
    <property type="component" value="Unassembled WGS sequence"/>
</dbReference>
<evidence type="ECO:0000256" key="4">
    <source>
        <dbReference type="ARBA" id="ARBA00023015"/>
    </source>
</evidence>
<evidence type="ECO:0000256" key="5">
    <source>
        <dbReference type="ARBA" id="ARBA00023125"/>
    </source>
</evidence>
<evidence type="ECO:0000256" key="1">
    <source>
        <dbReference type="ARBA" id="ARBA00022723"/>
    </source>
</evidence>
<organism evidence="9">
    <name type="scientific">Medioppia subpectinata</name>
    <dbReference type="NCBI Taxonomy" id="1979941"/>
    <lineage>
        <taxon>Eukaryota</taxon>
        <taxon>Metazoa</taxon>
        <taxon>Ecdysozoa</taxon>
        <taxon>Arthropoda</taxon>
        <taxon>Chelicerata</taxon>
        <taxon>Arachnida</taxon>
        <taxon>Acari</taxon>
        <taxon>Acariformes</taxon>
        <taxon>Sarcoptiformes</taxon>
        <taxon>Oribatida</taxon>
        <taxon>Brachypylina</taxon>
        <taxon>Oppioidea</taxon>
        <taxon>Oppiidae</taxon>
        <taxon>Medioppia</taxon>
    </lineage>
</organism>
<dbReference type="GO" id="GO:0030154">
    <property type="term" value="P:cell differentiation"/>
    <property type="evidence" value="ECO:0007669"/>
    <property type="project" value="TreeGrafter"/>
</dbReference>
<dbReference type="SUPFAM" id="SSF48508">
    <property type="entry name" value="Nuclear receptor ligand-binding domain"/>
    <property type="match status" value="1"/>
</dbReference>
<evidence type="ECO:0000256" key="6">
    <source>
        <dbReference type="ARBA" id="ARBA00023163"/>
    </source>
</evidence>
<dbReference type="EMBL" id="OC866185">
    <property type="protein sequence ID" value="CAD7632819.1"/>
    <property type="molecule type" value="Genomic_DNA"/>
</dbReference>
<protein>
    <submittedName>
        <fullName evidence="9">Uncharacterized protein</fullName>
    </submittedName>
</protein>
<dbReference type="InterPro" id="IPR050234">
    <property type="entry name" value="Nuclear_hormone_rcpt_NR1"/>
</dbReference>
<evidence type="ECO:0000256" key="3">
    <source>
        <dbReference type="ARBA" id="ARBA00022833"/>
    </source>
</evidence>
<keyword evidence="2" id="KW-0863">Zinc-finger</keyword>
<sequence length="264" mass="30647">ELMRSLAENEKRKQTKERNKRQKLSANSTTSSDGPQEVADNENKCPEIDNLIRDPLNITDDELIQHVMDIKNMSDCISSIGDYITQPMVRVITDYEGINRLEYSRINELLNASRVFNQIIRSDSVMCQNEHGQIFSAQQTDSRVNEVVNFTKRLEGFTKCCADDQLSLVKYGCLELIFMRGINISHNLAHCLDIHLKLIQDSERDVYLLFKKFVDKFIENFDDDVVIVNLVHLYIRLDIRGIRFKGHIFHFTNHSLKLEMTCNS</sequence>
<dbReference type="PANTHER" id="PTHR24082:SF507">
    <property type="entry name" value="BILE ACID RECEPTOR-RELATED"/>
    <property type="match status" value="1"/>
</dbReference>
<keyword evidence="4" id="KW-0805">Transcription regulation</keyword>
<accession>A0A7R9L0H6</accession>
<keyword evidence="10" id="KW-1185">Reference proteome</keyword>
<feature type="compositionally biased region" description="Basic residues" evidence="8">
    <location>
        <begin position="13"/>
        <end position="23"/>
    </location>
</feature>
<reference evidence="9" key="1">
    <citation type="submission" date="2020-11" db="EMBL/GenBank/DDBJ databases">
        <authorList>
            <person name="Tran Van P."/>
        </authorList>
    </citation>
    <scope>NUCLEOTIDE SEQUENCE</scope>
</reference>
<dbReference type="GO" id="GO:0008270">
    <property type="term" value="F:zinc ion binding"/>
    <property type="evidence" value="ECO:0007669"/>
    <property type="project" value="UniProtKB-KW"/>
</dbReference>
<keyword evidence="1" id="KW-0479">Metal-binding</keyword>
<dbReference type="EMBL" id="CAJPIZ010011610">
    <property type="protein sequence ID" value="CAG2113249.1"/>
    <property type="molecule type" value="Genomic_DNA"/>
</dbReference>
<evidence type="ECO:0000256" key="7">
    <source>
        <dbReference type="ARBA" id="ARBA00023170"/>
    </source>
</evidence>
<evidence type="ECO:0000313" key="9">
    <source>
        <dbReference type="EMBL" id="CAD7632819.1"/>
    </source>
</evidence>